<dbReference type="EMBL" id="MKIR01000001">
    <property type="protein sequence ID" value="OFI50394.1"/>
    <property type="molecule type" value="Genomic_DNA"/>
</dbReference>
<evidence type="ECO:0000313" key="2">
    <source>
        <dbReference type="EMBL" id="OFI50394.1"/>
    </source>
</evidence>
<name>A0A1E8GQ74_9LACT</name>
<keyword evidence="1" id="KW-1133">Transmembrane helix</keyword>
<feature type="transmembrane region" description="Helical" evidence="1">
    <location>
        <begin position="39"/>
        <end position="57"/>
    </location>
</feature>
<proteinExistence type="predicted"/>
<dbReference type="Proteomes" id="UP000178622">
    <property type="component" value="Unassembled WGS sequence"/>
</dbReference>
<evidence type="ECO:0000256" key="1">
    <source>
        <dbReference type="SAM" id="Phobius"/>
    </source>
</evidence>
<keyword evidence="1" id="KW-0472">Membrane</keyword>
<dbReference type="RefSeq" id="WP_070791137.1">
    <property type="nucleotide sequence ID" value="NZ_MKIR01000001.1"/>
</dbReference>
<keyword evidence="1" id="KW-0812">Transmembrane</keyword>
<feature type="transmembrane region" description="Helical" evidence="1">
    <location>
        <begin position="12"/>
        <end position="33"/>
    </location>
</feature>
<evidence type="ECO:0000313" key="3">
    <source>
        <dbReference type="Proteomes" id="UP000178622"/>
    </source>
</evidence>
<gene>
    <name evidence="2" type="ORF">BG261_00465</name>
</gene>
<organism evidence="2 3">
    <name type="scientific">Floricoccus tropicus</name>
    <dbReference type="NCBI Taxonomy" id="1859473"/>
    <lineage>
        <taxon>Bacteria</taxon>
        <taxon>Bacillati</taxon>
        <taxon>Bacillota</taxon>
        <taxon>Bacilli</taxon>
        <taxon>Lactobacillales</taxon>
        <taxon>Streptococcaceae</taxon>
        <taxon>Floricoccus</taxon>
    </lineage>
</organism>
<reference evidence="3" key="1">
    <citation type="submission" date="2016-09" db="EMBL/GenBank/DDBJ databases">
        <title>Draft genome sequence of a novel species of the family Streptococcaceae isolated from flowers.</title>
        <authorList>
            <person name="Chuah L.-O."/>
            <person name="Yap K.-P."/>
            <person name="Thong K.L."/>
            <person name="Liong M.T."/>
            <person name="Ahmad R."/>
            <person name="Rusul G."/>
        </authorList>
    </citation>
    <scope>NUCLEOTIDE SEQUENCE [LARGE SCALE GENOMIC DNA]</scope>
    <source>
        <strain evidence="3">DF1</strain>
    </source>
</reference>
<feature type="transmembrane region" description="Helical" evidence="1">
    <location>
        <begin position="69"/>
        <end position="90"/>
    </location>
</feature>
<sequence>MKNSFSSQNSYPTLSIICFLLGLLCWIPNLFFYNANNPSLFIFLTPVLGALGIYFAIKCRSKSLKNTLIVLNGLIACSIGLVFFIGTLIWGP</sequence>
<protein>
    <submittedName>
        <fullName evidence="2">Uncharacterized protein</fullName>
    </submittedName>
</protein>
<dbReference type="OrthoDB" id="2889472at2"/>
<keyword evidence="3" id="KW-1185">Reference proteome</keyword>
<comment type="caution">
    <text evidence="2">The sequence shown here is derived from an EMBL/GenBank/DDBJ whole genome shotgun (WGS) entry which is preliminary data.</text>
</comment>
<dbReference type="AlphaFoldDB" id="A0A1E8GQ74"/>
<accession>A0A1E8GQ74</accession>
<dbReference type="STRING" id="1859473.BG261_00465"/>